<reference evidence="1 2" key="1">
    <citation type="submission" date="2023-07" db="EMBL/GenBank/DDBJ databases">
        <title>Sorghum-associated microbial communities from plants grown in Nebraska, USA.</title>
        <authorList>
            <person name="Schachtman D."/>
        </authorList>
    </citation>
    <scope>NUCLEOTIDE SEQUENCE [LARGE SCALE GENOMIC DNA]</scope>
    <source>
        <strain evidence="1 2">BE313</strain>
    </source>
</reference>
<keyword evidence="2" id="KW-1185">Reference proteome</keyword>
<gene>
    <name evidence="1" type="ORF">J2X19_003949</name>
</gene>
<sequence>MARAAIIEFVRRQPKVDKEPHEYLYETGSVQRVQLDPSAWMGPHAVKLEAGREWFEGFLDLYDRGVLGAKQPTMVGLQESLDRLDELPQQGKVPPESKRGYVALLNAVHSLLPAQFQPTKTPSILKKWRMDSAATFPEALVLYCLASIVPPWSIEQQTKTLLDHLQRRAKKNGLRLPRRLDAAMLMELAERYRRGDDWTKALTYLAMACENFPEFAALREFQRDVKPEMEFSWRLVLLPVVEDKDDE</sequence>
<comment type="caution">
    <text evidence="1">The sequence shown here is derived from an EMBL/GenBank/DDBJ whole genome shotgun (WGS) entry which is preliminary data.</text>
</comment>
<dbReference type="Proteomes" id="UP001180487">
    <property type="component" value="Unassembled WGS sequence"/>
</dbReference>
<proteinExistence type="predicted"/>
<protein>
    <submittedName>
        <fullName evidence="1">Uncharacterized protein</fullName>
    </submittedName>
</protein>
<organism evidence="1 2">
    <name type="scientific">Rhodoferax ferrireducens</name>
    <dbReference type="NCBI Taxonomy" id="192843"/>
    <lineage>
        <taxon>Bacteria</taxon>
        <taxon>Pseudomonadati</taxon>
        <taxon>Pseudomonadota</taxon>
        <taxon>Betaproteobacteria</taxon>
        <taxon>Burkholderiales</taxon>
        <taxon>Comamonadaceae</taxon>
        <taxon>Rhodoferax</taxon>
    </lineage>
</organism>
<dbReference type="RefSeq" id="WP_310375756.1">
    <property type="nucleotide sequence ID" value="NZ_JAVDXT010000004.1"/>
</dbReference>
<evidence type="ECO:0000313" key="2">
    <source>
        <dbReference type="Proteomes" id="UP001180487"/>
    </source>
</evidence>
<dbReference type="EMBL" id="JAVDXT010000004">
    <property type="protein sequence ID" value="MDR7379255.1"/>
    <property type="molecule type" value="Genomic_DNA"/>
</dbReference>
<accession>A0ABU2CD38</accession>
<evidence type="ECO:0000313" key="1">
    <source>
        <dbReference type="EMBL" id="MDR7379255.1"/>
    </source>
</evidence>
<name>A0ABU2CD38_9BURK</name>